<sequence length="267" mass="29278">MANNIAADKLQELLFEAKFEELAAAEQRTSQQLGTNAASLVCLLESSLLEPGLDALNSLAASAVILGCHSSPSSSAGVCESLSARVVDLAQQTSRLEDHISSIEALSLSLQGQAKQTLQDLSAFHATTAQLASQESREDPHPSTPPNSKDDGQGTDYSHLHAMTVQHQRETRQLQMKSAEYKSRIAILESQLTTTDPGSSDSISTTTLVSKQQLIHDKKKRIETLEAEFKEFHGLPPDIEASRKEVQRFQRELDGLKGRRDELFERI</sequence>
<keyword evidence="4" id="KW-0132">Cell division</keyword>
<evidence type="ECO:0000256" key="2">
    <source>
        <dbReference type="ARBA" id="ARBA00005479"/>
    </source>
</evidence>
<dbReference type="GO" id="GO:0070652">
    <property type="term" value="C:HAUS complex"/>
    <property type="evidence" value="ECO:0007669"/>
    <property type="project" value="InterPro"/>
</dbReference>
<accession>A0AA38WYS0</accession>
<dbReference type="InterPro" id="IPR026243">
    <property type="entry name" value="HAUS1"/>
</dbReference>
<evidence type="ECO:0000256" key="1">
    <source>
        <dbReference type="ARBA" id="ARBA00004186"/>
    </source>
</evidence>
<dbReference type="GO" id="GO:0051301">
    <property type="term" value="P:cell division"/>
    <property type="evidence" value="ECO:0007669"/>
    <property type="project" value="UniProtKB-KW"/>
</dbReference>
<evidence type="ECO:0000256" key="4">
    <source>
        <dbReference type="ARBA" id="ARBA00022618"/>
    </source>
</evidence>
<organism evidence="12 13">
    <name type="scientific">Cladophialophora chaetospira</name>
    <dbReference type="NCBI Taxonomy" id="386627"/>
    <lineage>
        <taxon>Eukaryota</taxon>
        <taxon>Fungi</taxon>
        <taxon>Dikarya</taxon>
        <taxon>Ascomycota</taxon>
        <taxon>Pezizomycotina</taxon>
        <taxon>Eurotiomycetes</taxon>
        <taxon>Chaetothyriomycetidae</taxon>
        <taxon>Chaetothyriales</taxon>
        <taxon>Herpotrichiellaceae</taxon>
        <taxon>Cladophialophora</taxon>
    </lineage>
</organism>
<keyword evidence="3" id="KW-0963">Cytoplasm</keyword>
<dbReference type="GO" id="GO:0051225">
    <property type="term" value="P:spindle assembly"/>
    <property type="evidence" value="ECO:0007669"/>
    <property type="project" value="InterPro"/>
</dbReference>
<evidence type="ECO:0000256" key="5">
    <source>
        <dbReference type="ARBA" id="ARBA00022701"/>
    </source>
</evidence>
<gene>
    <name evidence="12" type="ORF">H2200_011796</name>
</gene>
<comment type="subcellular location">
    <subcellularLocation>
        <location evidence="1">Cytoplasm</location>
        <location evidence="1">Cytoskeleton</location>
        <location evidence="1">Spindle</location>
    </subcellularLocation>
</comment>
<keyword evidence="9" id="KW-0131">Cell cycle</keyword>
<proteinExistence type="inferred from homology"/>
<evidence type="ECO:0000256" key="6">
    <source>
        <dbReference type="ARBA" id="ARBA00022776"/>
    </source>
</evidence>
<dbReference type="PANTHER" id="PTHR31570:SF1">
    <property type="entry name" value="HAUS AUGMIN-LIKE COMPLEX SUBUNIT 1"/>
    <property type="match status" value="1"/>
</dbReference>
<feature type="coiled-coil region" evidence="10">
    <location>
        <begin position="208"/>
        <end position="266"/>
    </location>
</feature>
<evidence type="ECO:0000256" key="8">
    <source>
        <dbReference type="ARBA" id="ARBA00023212"/>
    </source>
</evidence>
<dbReference type="Proteomes" id="UP001172673">
    <property type="component" value="Unassembled WGS sequence"/>
</dbReference>
<dbReference type="GO" id="GO:0005829">
    <property type="term" value="C:cytosol"/>
    <property type="evidence" value="ECO:0007669"/>
    <property type="project" value="TreeGrafter"/>
</dbReference>
<protein>
    <submittedName>
        <fullName evidence="12">Uncharacterized protein</fullName>
    </submittedName>
</protein>
<comment type="caution">
    <text evidence="12">The sequence shown here is derived from an EMBL/GenBank/DDBJ whole genome shotgun (WGS) entry which is preliminary data.</text>
</comment>
<keyword evidence="13" id="KW-1185">Reference proteome</keyword>
<evidence type="ECO:0000256" key="10">
    <source>
        <dbReference type="SAM" id="Coils"/>
    </source>
</evidence>
<evidence type="ECO:0000256" key="9">
    <source>
        <dbReference type="ARBA" id="ARBA00023306"/>
    </source>
</evidence>
<reference evidence="12" key="1">
    <citation type="submission" date="2022-10" db="EMBL/GenBank/DDBJ databases">
        <title>Culturing micro-colonial fungi from biological soil crusts in the Mojave desert and describing Neophaeococcomyces mojavensis, and introducing the new genera and species Taxawa tesnikishii.</title>
        <authorList>
            <person name="Kurbessoian T."/>
            <person name="Stajich J.E."/>
        </authorList>
    </citation>
    <scope>NUCLEOTIDE SEQUENCE</scope>
    <source>
        <strain evidence="12">TK_41</strain>
    </source>
</reference>
<evidence type="ECO:0000256" key="11">
    <source>
        <dbReference type="SAM" id="MobiDB-lite"/>
    </source>
</evidence>
<dbReference type="PANTHER" id="PTHR31570">
    <property type="entry name" value="HAUS AUGMIN-LIKE COMPLEX SUBUNIT 1"/>
    <property type="match status" value="1"/>
</dbReference>
<dbReference type="EMBL" id="JAPDRK010000021">
    <property type="protein sequence ID" value="KAJ9603610.1"/>
    <property type="molecule type" value="Genomic_DNA"/>
</dbReference>
<dbReference type="AlphaFoldDB" id="A0AA38WYS0"/>
<keyword evidence="8" id="KW-0206">Cytoskeleton</keyword>
<evidence type="ECO:0000256" key="7">
    <source>
        <dbReference type="ARBA" id="ARBA00023054"/>
    </source>
</evidence>
<dbReference type="GO" id="GO:0005819">
    <property type="term" value="C:spindle"/>
    <property type="evidence" value="ECO:0007669"/>
    <property type="project" value="UniProtKB-SubCell"/>
</dbReference>
<name>A0AA38WYS0_9EURO</name>
<evidence type="ECO:0000313" key="13">
    <source>
        <dbReference type="Proteomes" id="UP001172673"/>
    </source>
</evidence>
<comment type="similarity">
    <text evidence="2">Belongs to the HAUS1 family.</text>
</comment>
<dbReference type="GO" id="GO:0005874">
    <property type="term" value="C:microtubule"/>
    <property type="evidence" value="ECO:0007669"/>
    <property type="project" value="UniProtKB-KW"/>
</dbReference>
<evidence type="ECO:0000256" key="3">
    <source>
        <dbReference type="ARBA" id="ARBA00022490"/>
    </source>
</evidence>
<keyword evidence="6" id="KW-0498">Mitosis</keyword>
<keyword evidence="7 10" id="KW-0175">Coiled coil</keyword>
<keyword evidence="5" id="KW-0493">Microtubule</keyword>
<feature type="region of interest" description="Disordered" evidence="11">
    <location>
        <begin position="129"/>
        <end position="157"/>
    </location>
</feature>
<evidence type="ECO:0000313" key="12">
    <source>
        <dbReference type="EMBL" id="KAJ9603610.1"/>
    </source>
</evidence>